<dbReference type="NCBIfam" id="TIGR01451">
    <property type="entry name" value="B_ant_repeat"/>
    <property type="match status" value="2"/>
</dbReference>
<protein>
    <recommendedName>
        <fullName evidence="1">DUF11 domain-containing protein</fullName>
    </recommendedName>
</protein>
<dbReference type="InterPro" id="IPR051172">
    <property type="entry name" value="Chlamydia_OmcB"/>
</dbReference>
<name>A0ABW5PBM1_9BACL</name>
<gene>
    <name evidence="2" type="ORF">ACFSUF_08575</name>
</gene>
<dbReference type="InterPro" id="IPR001434">
    <property type="entry name" value="OmcB-like_DUF11"/>
</dbReference>
<dbReference type="InterPro" id="IPR047589">
    <property type="entry name" value="DUF11_rpt"/>
</dbReference>
<sequence>MKSASTTNGSVGSTVTYTLRLANTGSFGASVTLTDNIPAGTSYAAGSFRVNGTPVAGANPAAGVNLGLFAAGGTSTVTFSVLINSLPSPPQLVNSATAAYTYQPPDGRTFSSTAASNTVTLPVRLPSVRAVKSASVSSAVVGDNITYTIVIANYKELSGYSTYPDAPNRE</sequence>
<reference evidence="3" key="1">
    <citation type="journal article" date="2019" name="Int. J. Syst. Evol. Microbiol.">
        <title>The Global Catalogue of Microorganisms (GCM) 10K type strain sequencing project: providing services to taxonomists for standard genome sequencing and annotation.</title>
        <authorList>
            <consortium name="The Broad Institute Genomics Platform"/>
            <consortium name="The Broad Institute Genome Sequencing Center for Infectious Disease"/>
            <person name="Wu L."/>
            <person name="Ma J."/>
        </authorList>
    </citation>
    <scope>NUCLEOTIDE SEQUENCE [LARGE SCALE GENOMIC DNA]</scope>
    <source>
        <strain evidence="3">KCTC 3950</strain>
    </source>
</reference>
<organism evidence="2 3">
    <name type="scientific">Paenibacillus gansuensis</name>
    <dbReference type="NCBI Taxonomy" id="306542"/>
    <lineage>
        <taxon>Bacteria</taxon>
        <taxon>Bacillati</taxon>
        <taxon>Bacillota</taxon>
        <taxon>Bacilli</taxon>
        <taxon>Bacillales</taxon>
        <taxon>Paenibacillaceae</taxon>
        <taxon>Paenibacillus</taxon>
    </lineage>
</organism>
<evidence type="ECO:0000313" key="3">
    <source>
        <dbReference type="Proteomes" id="UP001597541"/>
    </source>
</evidence>
<dbReference type="Pfam" id="PF01345">
    <property type="entry name" value="DUF11"/>
    <property type="match status" value="1"/>
</dbReference>
<keyword evidence="3" id="KW-1185">Reference proteome</keyword>
<dbReference type="RefSeq" id="WP_377602075.1">
    <property type="nucleotide sequence ID" value="NZ_JBHUME010000007.1"/>
</dbReference>
<evidence type="ECO:0000313" key="2">
    <source>
        <dbReference type="EMBL" id="MFD2612474.1"/>
    </source>
</evidence>
<feature type="domain" description="DUF11" evidence="1">
    <location>
        <begin position="2"/>
        <end position="106"/>
    </location>
</feature>
<dbReference type="Proteomes" id="UP001597541">
    <property type="component" value="Unassembled WGS sequence"/>
</dbReference>
<dbReference type="EMBL" id="JBHUME010000007">
    <property type="protein sequence ID" value="MFD2612474.1"/>
    <property type="molecule type" value="Genomic_DNA"/>
</dbReference>
<dbReference type="PANTHER" id="PTHR34819:SF3">
    <property type="entry name" value="CELL SURFACE PROTEIN"/>
    <property type="match status" value="1"/>
</dbReference>
<dbReference type="PANTHER" id="PTHR34819">
    <property type="entry name" value="LARGE CYSTEINE-RICH PERIPLASMIC PROTEIN OMCB"/>
    <property type="match status" value="1"/>
</dbReference>
<dbReference type="Gene3D" id="2.60.40.740">
    <property type="match status" value="1"/>
</dbReference>
<comment type="caution">
    <text evidence="2">The sequence shown here is derived from an EMBL/GenBank/DDBJ whole genome shotgun (WGS) entry which is preliminary data.</text>
</comment>
<evidence type="ECO:0000259" key="1">
    <source>
        <dbReference type="Pfam" id="PF01345"/>
    </source>
</evidence>
<accession>A0ABW5PBM1</accession>
<proteinExistence type="predicted"/>